<feature type="region of interest" description="Disordered" evidence="1">
    <location>
        <begin position="141"/>
        <end position="163"/>
    </location>
</feature>
<keyword evidence="2" id="KW-0732">Signal</keyword>
<accession>A0A139WST6</accession>
<organism evidence="3 4">
    <name type="scientific">Scytonema hofmannii PCC 7110</name>
    <dbReference type="NCBI Taxonomy" id="128403"/>
    <lineage>
        <taxon>Bacteria</taxon>
        <taxon>Bacillati</taxon>
        <taxon>Cyanobacteriota</taxon>
        <taxon>Cyanophyceae</taxon>
        <taxon>Nostocales</taxon>
        <taxon>Scytonemataceae</taxon>
        <taxon>Scytonema</taxon>
    </lineage>
</organism>
<dbReference type="RefSeq" id="WP_017748963.1">
    <property type="nucleotide sequence ID" value="NZ_KQ976354.1"/>
</dbReference>
<proteinExistence type="predicted"/>
<comment type="caution">
    <text evidence="3">The sequence shown here is derived from an EMBL/GenBank/DDBJ whole genome shotgun (WGS) entry which is preliminary data.</text>
</comment>
<feature type="region of interest" description="Disordered" evidence="1">
    <location>
        <begin position="45"/>
        <end position="86"/>
    </location>
</feature>
<dbReference type="Proteomes" id="UP000076925">
    <property type="component" value="Unassembled WGS sequence"/>
</dbReference>
<evidence type="ECO:0008006" key="5">
    <source>
        <dbReference type="Google" id="ProtNLM"/>
    </source>
</evidence>
<evidence type="ECO:0000256" key="2">
    <source>
        <dbReference type="SAM" id="SignalP"/>
    </source>
</evidence>
<evidence type="ECO:0000313" key="3">
    <source>
        <dbReference type="EMBL" id="KYC35496.1"/>
    </source>
</evidence>
<feature type="signal peptide" evidence="2">
    <location>
        <begin position="1"/>
        <end position="25"/>
    </location>
</feature>
<sequence>MSTFLSSVAVLLSTLALLCSGYAAYQVFTLQQTIDVANTRNDNATATNQTTSTQGTGTVASSNTSPPSREATPSPSPTATAESKTTASAIIQPGQFVQPAFGKKAQVALLSVKRIKDPETGNRDVVNVQMRIRRLATDDVSPTEQIGVSNTTARNPDTSETYKGVDLKRSTGSVSLSSLRPKASADAYVWLRIPEGVNSLDIFVPDTGAFSNVPISS</sequence>
<keyword evidence="4" id="KW-1185">Reference proteome</keyword>
<dbReference type="EMBL" id="ANNX02000051">
    <property type="protein sequence ID" value="KYC35496.1"/>
    <property type="molecule type" value="Genomic_DNA"/>
</dbReference>
<feature type="chain" id="PRO_5007300406" description="DUF4352 domain-containing protein" evidence="2">
    <location>
        <begin position="26"/>
        <end position="217"/>
    </location>
</feature>
<dbReference type="OrthoDB" id="513121at2"/>
<evidence type="ECO:0000256" key="1">
    <source>
        <dbReference type="SAM" id="MobiDB-lite"/>
    </source>
</evidence>
<dbReference type="AlphaFoldDB" id="A0A139WST6"/>
<gene>
    <name evidence="3" type="ORF">WA1_06625</name>
</gene>
<name>A0A139WST6_9CYAN</name>
<protein>
    <recommendedName>
        <fullName evidence="5">DUF4352 domain-containing protein</fullName>
    </recommendedName>
</protein>
<feature type="compositionally biased region" description="Polar residues" evidence="1">
    <location>
        <begin position="141"/>
        <end position="161"/>
    </location>
</feature>
<reference evidence="3 4" key="1">
    <citation type="journal article" date="2013" name="Genome Biol. Evol.">
        <title>Genomes of Stigonematalean cyanobacteria (subsection V) and the evolution of oxygenic photosynthesis from prokaryotes to plastids.</title>
        <authorList>
            <person name="Dagan T."/>
            <person name="Roettger M."/>
            <person name="Stucken K."/>
            <person name="Landan G."/>
            <person name="Koch R."/>
            <person name="Major P."/>
            <person name="Gould S.B."/>
            <person name="Goremykin V.V."/>
            <person name="Rippka R."/>
            <person name="Tandeau de Marsac N."/>
            <person name="Gugger M."/>
            <person name="Lockhart P.J."/>
            <person name="Allen J.F."/>
            <person name="Brune I."/>
            <person name="Maus I."/>
            <person name="Puhler A."/>
            <person name="Martin W.F."/>
        </authorList>
    </citation>
    <scope>NUCLEOTIDE SEQUENCE [LARGE SCALE GENOMIC DNA]</scope>
    <source>
        <strain evidence="3 4">PCC 7110</strain>
    </source>
</reference>
<evidence type="ECO:0000313" key="4">
    <source>
        <dbReference type="Proteomes" id="UP000076925"/>
    </source>
</evidence>